<evidence type="ECO:0000256" key="1">
    <source>
        <dbReference type="SAM" id="Phobius"/>
    </source>
</evidence>
<protein>
    <submittedName>
        <fullName evidence="2">Sugar ABC superfamily ATP binding cassette transporter</fullName>
    </submittedName>
</protein>
<organism evidence="2 3">
    <name type="scientific">Centipeda periodontii DSM 2778</name>
    <dbReference type="NCBI Taxonomy" id="888060"/>
    <lineage>
        <taxon>Bacteria</taxon>
        <taxon>Bacillati</taxon>
        <taxon>Bacillota</taxon>
        <taxon>Negativicutes</taxon>
        <taxon>Selenomonadales</taxon>
        <taxon>Selenomonadaceae</taxon>
        <taxon>Centipeda</taxon>
    </lineage>
</organism>
<accession>F5RP34</accession>
<keyword evidence="3" id="KW-1185">Reference proteome</keyword>
<sequence length="52" mass="6146">MAKAAARSSMTNFVQQPFSKIYLTFCHFALDFLLFTVYIQYRFWLALISIEC</sequence>
<proteinExistence type="predicted"/>
<dbReference type="HOGENOM" id="CLU_3078080_0_0_9"/>
<dbReference type="STRING" id="888060.HMPREF9081_2020"/>
<evidence type="ECO:0000313" key="2">
    <source>
        <dbReference type="EMBL" id="EGK58424.1"/>
    </source>
</evidence>
<dbReference type="AlphaFoldDB" id="F5RP34"/>
<comment type="caution">
    <text evidence="2">The sequence shown here is derived from an EMBL/GenBank/DDBJ whole genome shotgun (WGS) entry which is preliminary data.</text>
</comment>
<keyword evidence="1" id="KW-0472">Membrane</keyword>
<name>F5RP34_9FIRM</name>
<gene>
    <name evidence="2" type="ORF">HMPREF9081_2020</name>
</gene>
<dbReference type="EMBL" id="AFHQ01000047">
    <property type="protein sequence ID" value="EGK58424.1"/>
    <property type="molecule type" value="Genomic_DNA"/>
</dbReference>
<feature type="transmembrane region" description="Helical" evidence="1">
    <location>
        <begin position="21"/>
        <end position="41"/>
    </location>
</feature>
<evidence type="ECO:0000313" key="3">
    <source>
        <dbReference type="Proteomes" id="UP000004067"/>
    </source>
</evidence>
<dbReference type="Proteomes" id="UP000004067">
    <property type="component" value="Unassembled WGS sequence"/>
</dbReference>
<keyword evidence="1" id="KW-0812">Transmembrane</keyword>
<keyword evidence="1" id="KW-1133">Transmembrane helix</keyword>
<reference evidence="2 3" key="1">
    <citation type="submission" date="2011-04" db="EMBL/GenBank/DDBJ databases">
        <authorList>
            <person name="Muzny D."/>
            <person name="Qin X."/>
            <person name="Deng J."/>
            <person name="Jiang H."/>
            <person name="Liu Y."/>
            <person name="Qu J."/>
            <person name="Song X.-Z."/>
            <person name="Zhang L."/>
            <person name="Thornton R."/>
            <person name="Coyle M."/>
            <person name="Francisco L."/>
            <person name="Jackson L."/>
            <person name="Javaid M."/>
            <person name="Korchina V."/>
            <person name="Kovar C."/>
            <person name="Mata R."/>
            <person name="Mathew T."/>
            <person name="Ngo R."/>
            <person name="Nguyen L."/>
            <person name="Nguyen N."/>
            <person name="Okwuonu G."/>
            <person name="Ongeri F."/>
            <person name="Pham C."/>
            <person name="Simmons D."/>
            <person name="Wilczek-Boney K."/>
            <person name="Hale W."/>
            <person name="Jakkamsetti A."/>
            <person name="Pham P."/>
            <person name="Ruth R."/>
            <person name="San Lucas F."/>
            <person name="Warren J."/>
            <person name="Zhang J."/>
            <person name="Zhao Z."/>
            <person name="Zhou C."/>
            <person name="Zhu D."/>
            <person name="Lee S."/>
            <person name="Bess C."/>
            <person name="Blankenburg K."/>
            <person name="Forbes L."/>
            <person name="Fu Q."/>
            <person name="Gubbala S."/>
            <person name="Hirani K."/>
            <person name="Jayaseelan J.C."/>
            <person name="Lara F."/>
            <person name="Munidasa M."/>
            <person name="Palculict T."/>
            <person name="Patil S."/>
            <person name="Pu L.-L."/>
            <person name="Saada N."/>
            <person name="Tang L."/>
            <person name="Weissenberger G."/>
            <person name="Zhu Y."/>
            <person name="Hemphill L."/>
            <person name="Shang Y."/>
            <person name="Youmans B."/>
            <person name="Ayvaz T."/>
            <person name="Ross M."/>
            <person name="Santibanez J."/>
            <person name="Aqrawi P."/>
            <person name="Gross S."/>
            <person name="Joshi V."/>
            <person name="Fowler G."/>
            <person name="Nazareth L."/>
            <person name="Reid J."/>
            <person name="Worley K."/>
            <person name="Petrosino J."/>
            <person name="Highlander S."/>
            <person name="Gibbs R."/>
        </authorList>
    </citation>
    <scope>NUCLEOTIDE SEQUENCE [LARGE SCALE GENOMIC DNA]</scope>
    <source>
        <strain evidence="2 3">DSM 2778</strain>
    </source>
</reference>